<dbReference type="InterPro" id="IPR028939">
    <property type="entry name" value="P5C_Rdtase_cat_N"/>
</dbReference>
<feature type="domain" description="Pyrroline-5-carboxylate reductase catalytic N-terminal" evidence="7">
    <location>
        <begin position="12"/>
        <end position="98"/>
    </location>
</feature>
<evidence type="ECO:0000256" key="5">
    <source>
        <dbReference type="NCBIfam" id="TIGR00112"/>
    </source>
</evidence>
<evidence type="ECO:0000259" key="8">
    <source>
        <dbReference type="Pfam" id="PF14748"/>
    </source>
</evidence>
<comment type="catalytic activity">
    <reaction evidence="4">
        <text>L-proline + NADP(+) = (S)-1-pyrroline-5-carboxylate + NADPH + 2 H(+)</text>
        <dbReference type="Rhea" id="RHEA:14109"/>
        <dbReference type="ChEBI" id="CHEBI:15378"/>
        <dbReference type="ChEBI" id="CHEBI:17388"/>
        <dbReference type="ChEBI" id="CHEBI:57783"/>
        <dbReference type="ChEBI" id="CHEBI:58349"/>
        <dbReference type="ChEBI" id="CHEBI:60039"/>
        <dbReference type="EC" id="1.5.1.2"/>
    </reaction>
</comment>
<gene>
    <name evidence="4" type="primary">proC</name>
    <name evidence="9" type="ORF">SAMN04515673_10658</name>
</gene>
<dbReference type="OrthoDB" id="9805754at2"/>
<dbReference type="SUPFAM" id="SSF51735">
    <property type="entry name" value="NAD(P)-binding Rossmann-fold domains"/>
    <property type="match status" value="1"/>
</dbReference>
<dbReference type="SUPFAM" id="SSF48179">
    <property type="entry name" value="6-phosphogluconate dehydrogenase C-terminal domain-like"/>
    <property type="match status" value="1"/>
</dbReference>
<dbReference type="AlphaFoldDB" id="A0A1I6DYE9"/>
<dbReference type="RefSeq" id="WP_092080200.1">
    <property type="nucleotide sequence ID" value="NZ_FOYI01000006.1"/>
</dbReference>
<accession>A0A1I6DYE9</accession>
<evidence type="ECO:0000313" key="9">
    <source>
        <dbReference type="EMBL" id="SFR10407.1"/>
    </source>
</evidence>
<evidence type="ECO:0000256" key="3">
    <source>
        <dbReference type="ARBA" id="ARBA00023002"/>
    </source>
</evidence>
<sequence>MALEEVSRRGLVLLGCGRMGTALLKGWLERGLAPGAVTVLDPAPADWLAEAGVRVNAALPADPAIAMIAVKPQMMGDALPALQALGNGRTLFVSIAAGTPIAQFEESFGSETPIVRSMPNTPAAIGKGVTAMIGNDAARAQDLDLAEELLAAVGSVVRLEREDQIDAVTGVSGSGPAYVFYMIECLAAAGEAQGLAPDLALELAKATVEGAGALAAGAAERPATLRDNVTSPNGTTQAGLAVLMDEGAGLAPLIARTVEAATARSKELANG</sequence>
<keyword evidence="3 4" id="KW-0560">Oxidoreductase</keyword>
<dbReference type="FunFam" id="1.10.3730.10:FF:000001">
    <property type="entry name" value="Pyrroline-5-carboxylate reductase"/>
    <property type="match status" value="1"/>
</dbReference>
<evidence type="ECO:0000259" key="7">
    <source>
        <dbReference type="Pfam" id="PF03807"/>
    </source>
</evidence>
<dbReference type="PANTHER" id="PTHR11645">
    <property type="entry name" value="PYRROLINE-5-CARBOXYLATE REDUCTASE"/>
    <property type="match status" value="1"/>
</dbReference>
<dbReference type="NCBIfam" id="TIGR00112">
    <property type="entry name" value="proC"/>
    <property type="match status" value="1"/>
</dbReference>
<dbReference type="PANTHER" id="PTHR11645:SF0">
    <property type="entry name" value="PYRROLINE-5-CARBOXYLATE REDUCTASE 3"/>
    <property type="match status" value="1"/>
</dbReference>
<evidence type="ECO:0000313" key="10">
    <source>
        <dbReference type="Proteomes" id="UP000199302"/>
    </source>
</evidence>
<dbReference type="EC" id="1.5.1.2" evidence="4 5"/>
<feature type="binding site" evidence="6">
    <location>
        <begin position="14"/>
        <end position="19"/>
    </location>
    <ligand>
        <name>NADP(+)</name>
        <dbReference type="ChEBI" id="CHEBI:58349"/>
    </ligand>
</feature>
<dbReference type="GO" id="GO:0005737">
    <property type="term" value="C:cytoplasm"/>
    <property type="evidence" value="ECO:0007669"/>
    <property type="project" value="UniProtKB-SubCell"/>
</dbReference>
<dbReference type="Pfam" id="PF03807">
    <property type="entry name" value="F420_oxidored"/>
    <property type="match status" value="1"/>
</dbReference>
<dbReference type="Proteomes" id="UP000199302">
    <property type="component" value="Unassembled WGS sequence"/>
</dbReference>
<dbReference type="Gene3D" id="3.40.50.720">
    <property type="entry name" value="NAD(P)-binding Rossmann-like Domain"/>
    <property type="match status" value="1"/>
</dbReference>
<dbReference type="GO" id="GO:0055129">
    <property type="term" value="P:L-proline biosynthetic process"/>
    <property type="evidence" value="ECO:0007669"/>
    <property type="project" value="UniProtKB-UniRule"/>
</dbReference>
<dbReference type="InterPro" id="IPR036291">
    <property type="entry name" value="NAD(P)-bd_dom_sf"/>
</dbReference>
<dbReference type="STRING" id="871652.SAMN04515673_10658"/>
<evidence type="ECO:0000256" key="1">
    <source>
        <dbReference type="ARBA" id="ARBA00005525"/>
    </source>
</evidence>
<dbReference type="Pfam" id="PF14748">
    <property type="entry name" value="P5CR_dimer"/>
    <property type="match status" value="1"/>
</dbReference>
<keyword evidence="4" id="KW-0963">Cytoplasm</keyword>
<protein>
    <recommendedName>
        <fullName evidence="4 5">Pyrroline-5-carboxylate reductase</fullName>
        <shortName evidence="4">P5C reductase</shortName>
        <shortName evidence="4">P5CR</shortName>
        <ecNumber evidence="4 5">1.5.1.2</ecNumber>
    </recommendedName>
    <alternativeName>
        <fullName evidence="4">PCA reductase</fullName>
    </alternativeName>
</protein>
<feature type="binding site" evidence="6">
    <location>
        <position position="56"/>
    </location>
    <ligand>
        <name>NADPH</name>
        <dbReference type="ChEBI" id="CHEBI:57783"/>
    </ligand>
</feature>
<dbReference type="GO" id="GO:0004735">
    <property type="term" value="F:pyrroline-5-carboxylate reductase activity"/>
    <property type="evidence" value="ECO:0007669"/>
    <property type="project" value="UniProtKB-UniRule"/>
</dbReference>
<comment type="function">
    <text evidence="4">Catalyzes the reduction of 1-pyrroline-5-carboxylate (PCA) to L-proline.</text>
</comment>
<feature type="domain" description="Pyrroline-5-carboxylate reductase dimerisation" evidence="8">
    <location>
        <begin position="162"/>
        <end position="268"/>
    </location>
</feature>
<dbReference type="EMBL" id="FOYI01000006">
    <property type="protein sequence ID" value="SFR10407.1"/>
    <property type="molecule type" value="Genomic_DNA"/>
</dbReference>
<comment type="subcellular location">
    <subcellularLocation>
        <location evidence="4">Cytoplasm</location>
    </subcellularLocation>
</comment>
<dbReference type="HAMAP" id="MF_01925">
    <property type="entry name" value="P5C_reductase"/>
    <property type="match status" value="1"/>
</dbReference>
<evidence type="ECO:0000256" key="2">
    <source>
        <dbReference type="ARBA" id="ARBA00022857"/>
    </source>
</evidence>
<evidence type="ECO:0000256" key="6">
    <source>
        <dbReference type="PIRSR" id="PIRSR000193-1"/>
    </source>
</evidence>
<comment type="pathway">
    <text evidence="4">Amino-acid biosynthesis; L-proline biosynthesis; L-proline from L-glutamate 5-semialdehyde: step 1/1.</text>
</comment>
<keyword evidence="10" id="KW-1185">Reference proteome</keyword>
<keyword evidence="2 4" id="KW-0521">NADP</keyword>
<reference evidence="9 10" key="1">
    <citation type="submission" date="2016-10" db="EMBL/GenBank/DDBJ databases">
        <authorList>
            <person name="de Groot N.N."/>
        </authorList>
    </citation>
    <scope>NUCLEOTIDE SEQUENCE [LARGE SCALE GENOMIC DNA]</scope>
    <source>
        <strain evidence="10">KMM 9023,NRIC 0796,JCM 17311,KCTC 23692</strain>
    </source>
</reference>
<name>A0A1I6DYE9_9RHOB</name>
<dbReference type="Gene3D" id="1.10.3730.10">
    <property type="entry name" value="ProC C-terminal domain-like"/>
    <property type="match status" value="1"/>
</dbReference>
<proteinExistence type="inferred from homology"/>
<keyword evidence="4" id="KW-0028">Amino-acid biosynthesis</keyword>
<dbReference type="InterPro" id="IPR029036">
    <property type="entry name" value="P5CR_dimer"/>
</dbReference>
<dbReference type="InterPro" id="IPR000304">
    <property type="entry name" value="Pyrroline-COOH_reductase"/>
</dbReference>
<feature type="binding site" evidence="6">
    <location>
        <begin position="69"/>
        <end position="72"/>
    </location>
    <ligand>
        <name>NADP(+)</name>
        <dbReference type="ChEBI" id="CHEBI:58349"/>
    </ligand>
</feature>
<evidence type="ECO:0000256" key="4">
    <source>
        <dbReference type="HAMAP-Rule" id="MF_01925"/>
    </source>
</evidence>
<keyword evidence="4" id="KW-0641">Proline biosynthesis</keyword>
<comment type="similarity">
    <text evidence="1 4">Belongs to the pyrroline-5-carboxylate reductase family.</text>
</comment>
<dbReference type="InterPro" id="IPR008927">
    <property type="entry name" value="6-PGluconate_DH-like_C_sf"/>
</dbReference>
<organism evidence="9 10">
    <name type="scientific">Poseidonocella sedimentorum</name>
    <dbReference type="NCBI Taxonomy" id="871652"/>
    <lineage>
        <taxon>Bacteria</taxon>
        <taxon>Pseudomonadati</taxon>
        <taxon>Pseudomonadota</taxon>
        <taxon>Alphaproteobacteria</taxon>
        <taxon>Rhodobacterales</taxon>
        <taxon>Roseobacteraceae</taxon>
        <taxon>Poseidonocella</taxon>
    </lineage>
</organism>
<dbReference type="PIRSF" id="PIRSF000193">
    <property type="entry name" value="Pyrrol-5-carb_rd"/>
    <property type="match status" value="1"/>
</dbReference>
<dbReference type="UniPathway" id="UPA00098">
    <property type="reaction ID" value="UER00361"/>
</dbReference>
<comment type="catalytic activity">
    <reaction evidence="4">
        <text>L-proline + NAD(+) = (S)-1-pyrroline-5-carboxylate + NADH + 2 H(+)</text>
        <dbReference type="Rhea" id="RHEA:14105"/>
        <dbReference type="ChEBI" id="CHEBI:15378"/>
        <dbReference type="ChEBI" id="CHEBI:17388"/>
        <dbReference type="ChEBI" id="CHEBI:57540"/>
        <dbReference type="ChEBI" id="CHEBI:57945"/>
        <dbReference type="ChEBI" id="CHEBI:60039"/>
        <dbReference type="EC" id="1.5.1.2"/>
    </reaction>
</comment>